<reference evidence="1" key="2">
    <citation type="journal article" date="2022" name="Microbiol. Resour. Announc.">
        <title>Metagenome Sequencing to Explore Phylogenomics of Terrestrial Cyanobacteria.</title>
        <authorList>
            <person name="Ward R.D."/>
            <person name="Stajich J.E."/>
            <person name="Johansen J.R."/>
            <person name="Huntemann M."/>
            <person name="Clum A."/>
            <person name="Foster B."/>
            <person name="Foster B."/>
            <person name="Roux S."/>
            <person name="Palaniappan K."/>
            <person name="Varghese N."/>
            <person name="Mukherjee S."/>
            <person name="Reddy T.B.K."/>
            <person name="Daum C."/>
            <person name="Copeland A."/>
            <person name="Chen I.A."/>
            <person name="Ivanova N.N."/>
            <person name="Kyrpides N.C."/>
            <person name="Shapiro N."/>
            <person name="Eloe-Fadrosh E.A."/>
            <person name="Pietrasiak N."/>
        </authorList>
    </citation>
    <scope>NUCLEOTIDE SEQUENCE</scope>
    <source>
        <strain evidence="1">GSE-NOS-MK-12-04C</strain>
    </source>
</reference>
<reference evidence="1" key="1">
    <citation type="submission" date="2021-05" db="EMBL/GenBank/DDBJ databases">
        <authorList>
            <person name="Pietrasiak N."/>
            <person name="Ward R."/>
            <person name="Stajich J.E."/>
            <person name="Kurbessoian T."/>
        </authorList>
    </citation>
    <scope>NUCLEOTIDE SEQUENCE</scope>
    <source>
        <strain evidence="1">GSE-NOS-MK-12-04C</strain>
    </source>
</reference>
<dbReference type="Pfam" id="PF21826">
    <property type="entry name" value="DUF6887"/>
    <property type="match status" value="1"/>
</dbReference>
<name>A0A951QHQ5_9CYAN</name>
<dbReference type="AlphaFoldDB" id="A0A951QHQ5"/>
<dbReference type="InterPro" id="IPR054053">
    <property type="entry name" value="DUF6887"/>
</dbReference>
<proteinExistence type="predicted"/>
<accession>A0A951QHQ5</accession>
<gene>
    <name evidence="1" type="ORF">KME60_01375</name>
</gene>
<evidence type="ECO:0000313" key="1">
    <source>
        <dbReference type="EMBL" id="MBW4666110.1"/>
    </source>
</evidence>
<sequence length="62" mass="7269">MNPLNFEVMSDTELLAYIRQHPEDKQAFYVYVDRKRAASPQAVPMTVDDALSELEERIRNQK</sequence>
<protein>
    <submittedName>
        <fullName evidence="1">Uncharacterized protein</fullName>
    </submittedName>
</protein>
<dbReference type="EMBL" id="JAHHGZ010000001">
    <property type="protein sequence ID" value="MBW4666110.1"/>
    <property type="molecule type" value="Genomic_DNA"/>
</dbReference>
<dbReference type="Proteomes" id="UP000729701">
    <property type="component" value="Unassembled WGS sequence"/>
</dbReference>
<organism evidence="1 2">
    <name type="scientific">Cyanomargarita calcarea GSE-NOS-MK-12-04C</name>
    <dbReference type="NCBI Taxonomy" id="2839659"/>
    <lineage>
        <taxon>Bacteria</taxon>
        <taxon>Bacillati</taxon>
        <taxon>Cyanobacteriota</taxon>
        <taxon>Cyanophyceae</taxon>
        <taxon>Nostocales</taxon>
        <taxon>Cyanomargaritaceae</taxon>
        <taxon>Cyanomargarita</taxon>
    </lineage>
</organism>
<comment type="caution">
    <text evidence="1">The sequence shown here is derived from an EMBL/GenBank/DDBJ whole genome shotgun (WGS) entry which is preliminary data.</text>
</comment>
<evidence type="ECO:0000313" key="2">
    <source>
        <dbReference type="Proteomes" id="UP000729701"/>
    </source>
</evidence>